<dbReference type="InterPro" id="IPR052552">
    <property type="entry name" value="YeaO-like"/>
</dbReference>
<evidence type="ECO:0000313" key="2">
    <source>
        <dbReference type="Proteomes" id="UP000253805"/>
    </source>
</evidence>
<name>A0A369P1I4_9ACTN</name>
<dbReference type="RefSeq" id="WP_114548547.1">
    <property type="nucleotide sequence ID" value="NZ_CAKXPL010000005.1"/>
</dbReference>
<dbReference type="PANTHER" id="PTHR36849">
    <property type="entry name" value="CYTOPLASMIC PROTEIN-RELATED"/>
    <property type="match status" value="1"/>
</dbReference>
<dbReference type="Proteomes" id="UP000253805">
    <property type="component" value="Unassembled WGS sequence"/>
</dbReference>
<organism evidence="1 2">
    <name type="scientific">Adlercreutzia equolifaciens subsp. celatus</name>
    <dbReference type="NCBI Taxonomy" id="394340"/>
    <lineage>
        <taxon>Bacteria</taxon>
        <taxon>Bacillati</taxon>
        <taxon>Actinomycetota</taxon>
        <taxon>Coriobacteriia</taxon>
        <taxon>Eggerthellales</taxon>
        <taxon>Eggerthellaceae</taxon>
        <taxon>Adlercreutzia</taxon>
    </lineage>
</organism>
<accession>A0A369P1I4</accession>
<reference evidence="1 2" key="1">
    <citation type="journal article" date="2018" name="Elife">
        <title>Discovery and characterization of a prevalent human gut bacterial enzyme sufficient for the inactivation of a family of plant toxins.</title>
        <authorList>
            <person name="Koppel N."/>
            <person name="Bisanz J.E."/>
            <person name="Pandelia M.E."/>
            <person name="Turnbaugh P.J."/>
            <person name="Balskus E.P."/>
        </authorList>
    </citation>
    <scope>NUCLEOTIDE SEQUENCE [LARGE SCALE GENOMIC DNA]</scope>
    <source>
        <strain evidence="1 2">OB21 GAM 11</strain>
    </source>
</reference>
<sequence>MKIAIKRVYEPYEESDGYRVLVDRLWPRGLTKARVHYDEWAKFLAPSTELRKAFGHDPSHWATFQEKYVAELDANPEALKFAKKLSSPEMAKYPRVTLIYAARDEKENEAVVLQKWLPAHE</sequence>
<comment type="caution">
    <text evidence="1">The sequence shown here is derived from an EMBL/GenBank/DDBJ whole genome shotgun (WGS) entry which is preliminary data.</text>
</comment>
<dbReference type="PANTHER" id="PTHR36849:SF1">
    <property type="entry name" value="CYTOPLASMIC PROTEIN"/>
    <property type="match status" value="1"/>
</dbReference>
<evidence type="ECO:0000313" key="1">
    <source>
        <dbReference type="EMBL" id="RDC45971.1"/>
    </source>
</evidence>
<dbReference type="EMBL" id="PPUT01000005">
    <property type="protein sequence ID" value="RDC45971.1"/>
    <property type="molecule type" value="Genomic_DNA"/>
</dbReference>
<dbReference type="AlphaFoldDB" id="A0A369P1I4"/>
<gene>
    <name evidence="1" type="ORF">C1850_02940</name>
</gene>
<protein>
    <submittedName>
        <fullName evidence="1">DUF488 domain-containing protein</fullName>
    </submittedName>
</protein>
<dbReference type="Pfam" id="PF22752">
    <property type="entry name" value="DUF488-N3i"/>
    <property type="match status" value="1"/>
</dbReference>
<proteinExistence type="predicted"/>